<comment type="caution">
    <text evidence="1">The sequence shown here is derived from an EMBL/GenBank/DDBJ whole genome shotgun (WGS) entry which is preliminary data.</text>
</comment>
<dbReference type="Proteomes" id="UP001497700">
    <property type="component" value="Unassembled WGS sequence"/>
</dbReference>
<sequence length="375" mass="41442">MNSSDTHNSLQDSPDNHGAVVNIVSWFLLICSSLLVITRLGTIYGVSKSFHIDDGFIVVSLILSIGQTVATSIGVANGLGRHLETLSSDNILVFQKSYYAANVLFIASQVFSKLSVIFFIRVISPIAFHRTLTWILTGATLVWAFSSVPMLLFQCDTPRVWDAITNECIDQRAIWNYINAVNIILDICLIWLPFTVVWKLKTRFKRKLVVMSCFATRVLTIAAIGWQVEESQDIPNHQDMTFTYWSFVVSMSLVQSLGIMTACTPYLKPFLDSLESGLIRSDDIRRRTAAAGKSITGYGRPDGSSSVSQSRPARASPNELRDLGHPNATATASITVKKTENGADWETGSHSSQVKLIKQVKTWRVTSSPGPTSED</sequence>
<gene>
    <name evidence="1" type="ORF">F4820DRAFT_16867</name>
</gene>
<protein>
    <submittedName>
        <fullName evidence="1">Uncharacterized protein</fullName>
    </submittedName>
</protein>
<reference evidence="1 2" key="1">
    <citation type="journal article" date="2022" name="New Phytol.">
        <title>Ecological generalism drives hyperdiversity of secondary metabolite gene clusters in xylarialean endophytes.</title>
        <authorList>
            <person name="Franco M.E.E."/>
            <person name="Wisecaver J.H."/>
            <person name="Arnold A.E."/>
            <person name="Ju Y.M."/>
            <person name="Slot J.C."/>
            <person name="Ahrendt S."/>
            <person name="Moore L.P."/>
            <person name="Eastman K.E."/>
            <person name="Scott K."/>
            <person name="Konkel Z."/>
            <person name="Mondo S.J."/>
            <person name="Kuo A."/>
            <person name="Hayes R.D."/>
            <person name="Haridas S."/>
            <person name="Andreopoulos B."/>
            <person name="Riley R."/>
            <person name="LaButti K."/>
            <person name="Pangilinan J."/>
            <person name="Lipzen A."/>
            <person name="Amirebrahimi M."/>
            <person name="Yan J."/>
            <person name="Adam C."/>
            <person name="Keymanesh K."/>
            <person name="Ng V."/>
            <person name="Louie K."/>
            <person name="Northen T."/>
            <person name="Drula E."/>
            <person name="Henrissat B."/>
            <person name="Hsieh H.M."/>
            <person name="Youens-Clark K."/>
            <person name="Lutzoni F."/>
            <person name="Miadlikowska J."/>
            <person name="Eastwood D.C."/>
            <person name="Hamelin R.C."/>
            <person name="Grigoriev I.V."/>
            <person name="U'Ren J.M."/>
        </authorList>
    </citation>
    <scope>NUCLEOTIDE SEQUENCE [LARGE SCALE GENOMIC DNA]</scope>
    <source>
        <strain evidence="1 2">CBS 119005</strain>
    </source>
</reference>
<keyword evidence="2" id="KW-1185">Reference proteome</keyword>
<accession>A0ACB9YUG0</accession>
<evidence type="ECO:0000313" key="2">
    <source>
        <dbReference type="Proteomes" id="UP001497700"/>
    </source>
</evidence>
<evidence type="ECO:0000313" key="1">
    <source>
        <dbReference type="EMBL" id="KAI4862588.1"/>
    </source>
</evidence>
<name>A0ACB9YUG0_9PEZI</name>
<proteinExistence type="predicted"/>
<organism evidence="1 2">
    <name type="scientific">Hypoxylon rubiginosum</name>
    <dbReference type="NCBI Taxonomy" id="110542"/>
    <lineage>
        <taxon>Eukaryota</taxon>
        <taxon>Fungi</taxon>
        <taxon>Dikarya</taxon>
        <taxon>Ascomycota</taxon>
        <taxon>Pezizomycotina</taxon>
        <taxon>Sordariomycetes</taxon>
        <taxon>Xylariomycetidae</taxon>
        <taxon>Xylariales</taxon>
        <taxon>Hypoxylaceae</taxon>
        <taxon>Hypoxylon</taxon>
    </lineage>
</organism>
<dbReference type="EMBL" id="MU393522">
    <property type="protein sequence ID" value="KAI4862588.1"/>
    <property type="molecule type" value="Genomic_DNA"/>
</dbReference>